<keyword evidence="3" id="KW-1185">Reference proteome</keyword>
<dbReference type="GeneID" id="54552173"/>
<feature type="compositionally biased region" description="Basic and acidic residues" evidence="1">
    <location>
        <begin position="159"/>
        <end position="202"/>
    </location>
</feature>
<feature type="region of interest" description="Disordered" evidence="1">
    <location>
        <begin position="1"/>
        <end position="202"/>
    </location>
</feature>
<feature type="compositionally biased region" description="Pro residues" evidence="1">
    <location>
        <begin position="92"/>
        <end position="103"/>
    </location>
</feature>
<protein>
    <submittedName>
        <fullName evidence="2">Uncharacterized protein</fullName>
    </submittedName>
</protein>
<name>A0A6A6JC42_WESOR</name>
<evidence type="ECO:0000313" key="2">
    <source>
        <dbReference type="EMBL" id="KAF2273568.1"/>
    </source>
</evidence>
<evidence type="ECO:0000313" key="3">
    <source>
        <dbReference type="Proteomes" id="UP000800097"/>
    </source>
</evidence>
<dbReference type="Proteomes" id="UP000800097">
    <property type="component" value="Unassembled WGS sequence"/>
</dbReference>
<gene>
    <name evidence="2" type="ORF">EI97DRAFT_435990</name>
</gene>
<feature type="compositionally biased region" description="Polar residues" evidence="1">
    <location>
        <begin position="1"/>
        <end position="23"/>
    </location>
</feature>
<dbReference type="AlphaFoldDB" id="A0A6A6JC42"/>
<sequence length="202" mass="22379">MSHTTPTEAEITRTLSDLKLSTKTKPKSGPVAESWDDEPLSSDEEKPTKDAQTSKPHTSSSTTPPTATQDKNPITPIKTATTTASPSSTSAPPNPPPPTPSSPTPFEFDNVPYAQLNPASPPQSSLRGANTAPARRPEKTTAVAGRLIAGALGVKAPRRTAEEREYDRAMREKERRRREEERERERREREEAERRKRSVWED</sequence>
<accession>A0A6A6JC42</accession>
<feature type="compositionally biased region" description="Low complexity" evidence="1">
    <location>
        <begin position="53"/>
        <end position="91"/>
    </location>
</feature>
<dbReference type="RefSeq" id="XP_033651107.1">
    <property type="nucleotide sequence ID" value="XM_033798998.1"/>
</dbReference>
<dbReference type="EMBL" id="ML986509">
    <property type="protein sequence ID" value="KAF2273568.1"/>
    <property type="molecule type" value="Genomic_DNA"/>
</dbReference>
<proteinExistence type="predicted"/>
<reference evidence="2" key="1">
    <citation type="journal article" date="2020" name="Stud. Mycol.">
        <title>101 Dothideomycetes genomes: a test case for predicting lifestyles and emergence of pathogens.</title>
        <authorList>
            <person name="Haridas S."/>
            <person name="Albert R."/>
            <person name="Binder M."/>
            <person name="Bloem J."/>
            <person name="Labutti K."/>
            <person name="Salamov A."/>
            <person name="Andreopoulos B."/>
            <person name="Baker S."/>
            <person name="Barry K."/>
            <person name="Bills G."/>
            <person name="Bluhm B."/>
            <person name="Cannon C."/>
            <person name="Castanera R."/>
            <person name="Culley D."/>
            <person name="Daum C."/>
            <person name="Ezra D."/>
            <person name="Gonzalez J."/>
            <person name="Henrissat B."/>
            <person name="Kuo A."/>
            <person name="Liang C."/>
            <person name="Lipzen A."/>
            <person name="Lutzoni F."/>
            <person name="Magnuson J."/>
            <person name="Mondo S."/>
            <person name="Nolan M."/>
            <person name="Ohm R."/>
            <person name="Pangilinan J."/>
            <person name="Park H.-J."/>
            <person name="Ramirez L."/>
            <person name="Alfaro M."/>
            <person name="Sun H."/>
            <person name="Tritt A."/>
            <person name="Yoshinaga Y."/>
            <person name="Zwiers L.-H."/>
            <person name="Turgeon B."/>
            <person name="Goodwin S."/>
            <person name="Spatafora J."/>
            <person name="Crous P."/>
            <person name="Grigoriev I."/>
        </authorList>
    </citation>
    <scope>NUCLEOTIDE SEQUENCE</scope>
    <source>
        <strain evidence="2">CBS 379.55</strain>
    </source>
</reference>
<dbReference type="OrthoDB" id="5418203at2759"/>
<evidence type="ECO:0000256" key="1">
    <source>
        <dbReference type="SAM" id="MobiDB-lite"/>
    </source>
</evidence>
<organism evidence="2 3">
    <name type="scientific">Westerdykella ornata</name>
    <dbReference type="NCBI Taxonomy" id="318751"/>
    <lineage>
        <taxon>Eukaryota</taxon>
        <taxon>Fungi</taxon>
        <taxon>Dikarya</taxon>
        <taxon>Ascomycota</taxon>
        <taxon>Pezizomycotina</taxon>
        <taxon>Dothideomycetes</taxon>
        <taxon>Pleosporomycetidae</taxon>
        <taxon>Pleosporales</taxon>
        <taxon>Sporormiaceae</taxon>
        <taxon>Westerdykella</taxon>
    </lineage>
</organism>